<dbReference type="Pfam" id="PF04616">
    <property type="entry name" value="Glyco_hydro_43"/>
    <property type="match status" value="1"/>
</dbReference>
<dbReference type="PANTHER" id="PTHR43817:SF1">
    <property type="entry name" value="HYDROLASE, FAMILY 43, PUTATIVE (AFU_ORTHOLOGUE AFUA_3G01660)-RELATED"/>
    <property type="match status" value="1"/>
</dbReference>
<dbReference type="CDD" id="cd18820">
    <property type="entry name" value="GH43_LbAraf43-like"/>
    <property type="match status" value="1"/>
</dbReference>
<reference evidence="7 8" key="1">
    <citation type="submission" date="2023-05" db="EMBL/GenBank/DDBJ databases">
        <title>Draft genome of Paenibacillus sp. CCS26.</title>
        <authorList>
            <person name="Akita H."/>
            <person name="Shinto Y."/>
            <person name="Kimura Z."/>
        </authorList>
    </citation>
    <scope>NUCLEOTIDE SEQUENCE [LARGE SCALE GENOMIC DNA]</scope>
    <source>
        <strain evidence="7 8">CCS26</strain>
    </source>
</reference>
<dbReference type="SUPFAM" id="SSF49785">
    <property type="entry name" value="Galactose-binding domain-like"/>
    <property type="match status" value="1"/>
</dbReference>
<proteinExistence type="inferred from homology"/>
<gene>
    <name evidence="7" type="ORF">PghCCS26_56490</name>
</gene>
<keyword evidence="8" id="KW-1185">Reference proteome</keyword>
<dbReference type="InterPro" id="IPR006710">
    <property type="entry name" value="Glyco_hydro_43"/>
</dbReference>
<organism evidence="7 8">
    <name type="scientific">Paenibacillus glycanilyticus</name>
    <dbReference type="NCBI Taxonomy" id="126569"/>
    <lineage>
        <taxon>Bacteria</taxon>
        <taxon>Bacillati</taxon>
        <taxon>Bacillota</taxon>
        <taxon>Bacilli</taxon>
        <taxon>Bacillales</taxon>
        <taxon>Paenibacillaceae</taxon>
        <taxon>Paenibacillus</taxon>
    </lineage>
</organism>
<dbReference type="InterPro" id="IPR005084">
    <property type="entry name" value="CBM6"/>
</dbReference>
<dbReference type="Proteomes" id="UP001285921">
    <property type="component" value="Unassembled WGS sequence"/>
</dbReference>
<dbReference type="SUPFAM" id="SSF75005">
    <property type="entry name" value="Arabinanase/levansucrase/invertase"/>
    <property type="match status" value="1"/>
</dbReference>
<feature type="domain" description="CBM6" evidence="6">
    <location>
        <begin position="452"/>
        <end position="574"/>
    </location>
</feature>
<keyword evidence="3 5" id="KW-0378">Hydrolase</keyword>
<evidence type="ECO:0000313" key="8">
    <source>
        <dbReference type="Proteomes" id="UP001285921"/>
    </source>
</evidence>
<keyword evidence="4 5" id="KW-0326">Glycosidase</keyword>
<keyword evidence="2" id="KW-0732">Signal</keyword>
<dbReference type="PANTHER" id="PTHR43817">
    <property type="entry name" value="GLYCOSYL HYDROLASE"/>
    <property type="match status" value="1"/>
</dbReference>
<evidence type="ECO:0000313" key="7">
    <source>
        <dbReference type="EMBL" id="GMK48519.1"/>
    </source>
</evidence>
<evidence type="ECO:0000256" key="2">
    <source>
        <dbReference type="ARBA" id="ARBA00022729"/>
    </source>
</evidence>
<dbReference type="Gene3D" id="2.115.10.20">
    <property type="entry name" value="Glycosyl hydrolase domain, family 43"/>
    <property type="match status" value="1"/>
</dbReference>
<dbReference type="EMBL" id="BTCL01000030">
    <property type="protein sequence ID" value="GMK48519.1"/>
    <property type="molecule type" value="Genomic_DNA"/>
</dbReference>
<dbReference type="PROSITE" id="PS51175">
    <property type="entry name" value="CBM6"/>
    <property type="match status" value="1"/>
</dbReference>
<evidence type="ECO:0000256" key="3">
    <source>
        <dbReference type="ARBA" id="ARBA00022801"/>
    </source>
</evidence>
<evidence type="ECO:0000259" key="6">
    <source>
        <dbReference type="PROSITE" id="PS51175"/>
    </source>
</evidence>
<dbReference type="InterPro" id="IPR008979">
    <property type="entry name" value="Galactose-bd-like_sf"/>
</dbReference>
<comment type="similarity">
    <text evidence="1 5">Belongs to the glycosyl hydrolase 43 family.</text>
</comment>
<comment type="caution">
    <text evidence="7">The sequence shown here is derived from an EMBL/GenBank/DDBJ whole genome shotgun (WGS) entry which is preliminary data.</text>
</comment>
<dbReference type="Gene3D" id="2.60.120.260">
    <property type="entry name" value="Galactose-binding domain-like"/>
    <property type="match status" value="2"/>
</dbReference>
<dbReference type="InterPro" id="IPR023296">
    <property type="entry name" value="Glyco_hydro_beta-prop_sf"/>
</dbReference>
<name>A0ABQ6NUP0_9BACL</name>
<protein>
    <recommendedName>
        <fullName evidence="6">CBM6 domain-containing protein</fullName>
    </recommendedName>
</protein>
<sequence>MNAKRWAVTTAAVLLVAAAGIGVWAMKDNANEAGRIAADYKGHGGTFKNTLAEIDTPDPAVVYKDGYYYMTFTHNGADVMVMKSRTIDFKQAERKVVWYPVIGTNYSAELWAPEIQFIQGKWYIYFAADDGQNENHRMFVLEADTDDPMGSYTFKGQVKDDTDKWAIDGLAMELNDKLYFVWSGWEGDINLQQNTYIAPMSDPLTISGPRVLLSEPDLEWEKAGGPPYINEGHSILHHNGQVHIVYSGAGSWTPFYALGMLSLKEGADPLVASNWTKAQEPILKMDEDAGVYGPGHNSFVTSPDGTEQWIVYHATTAPTDGWGNRKARAQKLAWDEAGNLQIGKPLSLDTAIEVPAGMGVFKAAAASADVSFDLIPSTIHTTAPLIIHYRNDTGEKLQASVSVNGEQTVDVVLPETDGTGYAYADVSLAAGMNEVHIAIAGGQGRIEAVELPRYEAEYAAAGTKGEAEENLFSSAGGKAVITPGEGEGLRFANIQVPVSGAYEIRLAGANTSGDNAELQIREDSGSKAKRVVFPNGKRNNYQIQSVILQLKAGKNAIILENATAEVHIDYMDILRSSAQ</sequence>
<accession>A0ABQ6NUP0</accession>
<evidence type="ECO:0000256" key="4">
    <source>
        <dbReference type="ARBA" id="ARBA00023295"/>
    </source>
</evidence>
<dbReference type="RefSeq" id="WP_317982112.1">
    <property type="nucleotide sequence ID" value="NZ_BTCL01000030.1"/>
</dbReference>
<evidence type="ECO:0000256" key="5">
    <source>
        <dbReference type="RuleBase" id="RU361187"/>
    </source>
</evidence>
<evidence type="ECO:0000256" key="1">
    <source>
        <dbReference type="ARBA" id="ARBA00009865"/>
    </source>
</evidence>